<dbReference type="InterPro" id="IPR011642">
    <property type="entry name" value="Gate_dom"/>
</dbReference>
<gene>
    <name evidence="12" type="primary">nupC</name>
    <name evidence="11" type="ORF">KFZ73_06015</name>
    <name evidence="12" type="ORF">NCTC10741_00324</name>
</gene>
<evidence type="ECO:0000256" key="1">
    <source>
        <dbReference type="ARBA" id="ARBA00004651"/>
    </source>
</evidence>
<feature type="transmembrane region" description="Helical" evidence="7">
    <location>
        <begin position="96"/>
        <end position="117"/>
    </location>
</feature>
<name>A0A3P8JWK6_TSUPA</name>
<evidence type="ECO:0000259" key="10">
    <source>
        <dbReference type="Pfam" id="PF07670"/>
    </source>
</evidence>
<organism evidence="12 13">
    <name type="scientific">Tsukamurella paurometabola</name>
    <name type="common">Corynebacterium paurometabolum</name>
    <dbReference type="NCBI Taxonomy" id="2061"/>
    <lineage>
        <taxon>Bacteria</taxon>
        <taxon>Bacillati</taxon>
        <taxon>Actinomycetota</taxon>
        <taxon>Actinomycetes</taxon>
        <taxon>Mycobacteriales</taxon>
        <taxon>Tsukamurellaceae</taxon>
        <taxon>Tsukamurella</taxon>
    </lineage>
</organism>
<proteinExistence type="inferred from homology"/>
<dbReference type="GO" id="GO:0005886">
    <property type="term" value="C:plasma membrane"/>
    <property type="evidence" value="ECO:0007669"/>
    <property type="project" value="UniProtKB-SubCell"/>
</dbReference>
<evidence type="ECO:0000256" key="5">
    <source>
        <dbReference type="ARBA" id="ARBA00022989"/>
    </source>
</evidence>
<dbReference type="Pfam" id="PF01773">
    <property type="entry name" value="Nucleos_tra2_N"/>
    <property type="match status" value="1"/>
</dbReference>
<keyword evidence="4 7" id="KW-0812">Transmembrane</keyword>
<dbReference type="RefSeq" id="WP_126194643.1">
    <property type="nucleotide sequence ID" value="NZ_LR131273.1"/>
</dbReference>
<dbReference type="InterPro" id="IPR008276">
    <property type="entry name" value="C_nuclsd_transpt"/>
</dbReference>
<evidence type="ECO:0000313" key="13">
    <source>
        <dbReference type="Proteomes" id="UP000271626"/>
    </source>
</evidence>
<sequence length="407" mass="43254">MHVIVGVFGLVVFLLLAYLPTRNVAMLKKKAPYIVGMLAIQFVLGLVMLKTSVGENVIRALGNGFKTLLSYAHEGTAFVFGGLVDYKASPDGPTVFFLNVLTPIILISALIGILQFIKLLPLIIKYLGLALSKVTGMPKLESFNAVSSAIIGQSENFIAIKKILPTLPANRLYTLSASAMSTVSMSIVGSYMTMIEPRYVVAAIVLNLFGAFIVVSLLNPYEIAPEDDVFAPPEQKKQSFFEMLGEYIMDGAKVALTVAAMLIGFVALLALVNGLFAAIFGGTTFQDVLGYAFAPLAWLTGVPWSESVQAGEIMATKLVSNEFVAMMSFTEANPSGNGPVEMSARATAIVQTFLVSFANFSSIGIIAGAAKSLAPEQGDQIAKFGLKLLYGATLVSFISATVVGLIS</sequence>
<evidence type="ECO:0000256" key="3">
    <source>
        <dbReference type="ARBA" id="ARBA00022475"/>
    </source>
</evidence>
<dbReference type="Pfam" id="PF07670">
    <property type="entry name" value="Gate"/>
    <property type="match status" value="1"/>
</dbReference>
<dbReference type="GO" id="GO:0005337">
    <property type="term" value="F:nucleoside transmembrane transporter activity"/>
    <property type="evidence" value="ECO:0007669"/>
    <property type="project" value="InterPro"/>
</dbReference>
<reference evidence="12 13" key="1">
    <citation type="submission" date="2018-12" db="EMBL/GenBank/DDBJ databases">
        <authorList>
            <consortium name="Pathogen Informatics"/>
        </authorList>
    </citation>
    <scope>NUCLEOTIDE SEQUENCE [LARGE SCALE GENOMIC DNA]</scope>
    <source>
        <strain evidence="12 13">NCTC10741</strain>
    </source>
</reference>
<evidence type="ECO:0000313" key="12">
    <source>
        <dbReference type="EMBL" id="VDR37224.1"/>
    </source>
</evidence>
<dbReference type="Proteomes" id="UP000676853">
    <property type="component" value="Unassembled WGS sequence"/>
</dbReference>
<keyword evidence="3" id="KW-1003">Cell membrane</keyword>
<dbReference type="PANTHER" id="PTHR10590:SF13">
    <property type="entry name" value="NUCLEOSIDE PERMEASE NUPC"/>
    <property type="match status" value="1"/>
</dbReference>
<accession>A0A3P8JWK6</accession>
<evidence type="ECO:0000256" key="4">
    <source>
        <dbReference type="ARBA" id="ARBA00022692"/>
    </source>
</evidence>
<dbReference type="InterPro" id="IPR002668">
    <property type="entry name" value="CNT_N_dom"/>
</dbReference>
<feature type="transmembrane region" description="Helical" evidence="7">
    <location>
        <begin position="348"/>
        <end position="367"/>
    </location>
</feature>
<dbReference type="GO" id="GO:0015293">
    <property type="term" value="F:symporter activity"/>
    <property type="evidence" value="ECO:0007669"/>
    <property type="project" value="TreeGrafter"/>
</dbReference>
<comment type="subcellular location">
    <subcellularLocation>
        <location evidence="1">Cell membrane</location>
        <topology evidence="1">Multi-pass membrane protein</topology>
    </subcellularLocation>
</comment>
<protein>
    <submittedName>
        <fullName evidence="12">Nucleoside-transport system protein nupC</fullName>
    </submittedName>
    <submittedName>
        <fullName evidence="11">NupC/NupG family nucleoside CNT transporter</fullName>
    </submittedName>
</protein>
<feature type="transmembrane region" description="Helical" evidence="7">
    <location>
        <begin position="31"/>
        <end position="49"/>
    </location>
</feature>
<evidence type="ECO:0000259" key="8">
    <source>
        <dbReference type="Pfam" id="PF01773"/>
    </source>
</evidence>
<comment type="similarity">
    <text evidence="2">Belongs to the concentrative nucleoside transporter (CNT) (TC 2.A.41) family.</text>
</comment>
<evidence type="ECO:0000256" key="7">
    <source>
        <dbReference type="SAM" id="Phobius"/>
    </source>
</evidence>
<keyword evidence="14" id="KW-1185">Reference proteome</keyword>
<dbReference type="InterPro" id="IPR011657">
    <property type="entry name" value="CNT_C_dom"/>
</dbReference>
<evidence type="ECO:0000256" key="6">
    <source>
        <dbReference type="ARBA" id="ARBA00023136"/>
    </source>
</evidence>
<feature type="domain" description="Concentrative nucleoside transporter C-terminal" evidence="9">
    <location>
        <begin position="199"/>
        <end position="404"/>
    </location>
</feature>
<evidence type="ECO:0000259" key="9">
    <source>
        <dbReference type="Pfam" id="PF07662"/>
    </source>
</evidence>
<keyword evidence="5 7" id="KW-1133">Transmembrane helix</keyword>
<feature type="transmembrane region" description="Helical" evidence="7">
    <location>
        <begin position="254"/>
        <end position="276"/>
    </location>
</feature>
<evidence type="ECO:0000313" key="11">
    <source>
        <dbReference type="EMBL" id="MBS4100791.1"/>
    </source>
</evidence>
<feature type="domain" description="Nucleoside transporter/FeoB GTPase Gate" evidence="10">
    <location>
        <begin position="97"/>
        <end position="196"/>
    </location>
</feature>
<feature type="transmembrane region" description="Helical" evidence="7">
    <location>
        <begin position="199"/>
        <end position="218"/>
    </location>
</feature>
<reference evidence="11 14" key="2">
    <citation type="submission" date="2021-04" db="EMBL/GenBank/DDBJ databases">
        <title>Whole genome sequence analysis of a thiophenic sulfur metabolizing bacteria.</title>
        <authorList>
            <person name="Akhtar N."/>
            <person name="Akram J."/>
            <person name="Aslam A."/>
        </authorList>
    </citation>
    <scope>NUCLEOTIDE SEQUENCE [LARGE SCALE GENOMIC DNA]</scope>
    <source>
        <strain evidence="11 14">3OW</strain>
    </source>
</reference>
<dbReference type="EMBL" id="LR131273">
    <property type="protein sequence ID" value="VDR37224.1"/>
    <property type="molecule type" value="Genomic_DNA"/>
</dbReference>
<keyword evidence="6 7" id="KW-0472">Membrane</keyword>
<evidence type="ECO:0000313" key="14">
    <source>
        <dbReference type="Proteomes" id="UP000676853"/>
    </source>
</evidence>
<feature type="transmembrane region" description="Helical" evidence="7">
    <location>
        <begin position="388"/>
        <end position="406"/>
    </location>
</feature>
<feature type="domain" description="Concentrative nucleoside transporter N-terminal" evidence="8">
    <location>
        <begin position="8"/>
        <end position="83"/>
    </location>
</feature>
<dbReference type="Pfam" id="PF07662">
    <property type="entry name" value="Nucleos_tra2_C"/>
    <property type="match status" value="1"/>
</dbReference>
<dbReference type="PANTHER" id="PTHR10590">
    <property type="entry name" value="SODIUM/NUCLEOSIDE COTRANSPORTER"/>
    <property type="match status" value="1"/>
</dbReference>
<dbReference type="AlphaFoldDB" id="A0A3P8JWK6"/>
<dbReference type="EMBL" id="JAGXOE010000009">
    <property type="protein sequence ID" value="MBS4100791.1"/>
    <property type="molecule type" value="Genomic_DNA"/>
</dbReference>
<evidence type="ECO:0000256" key="2">
    <source>
        <dbReference type="ARBA" id="ARBA00009033"/>
    </source>
</evidence>
<dbReference type="Proteomes" id="UP000271626">
    <property type="component" value="Chromosome"/>
</dbReference>
<dbReference type="OrthoDB" id="9766455at2"/>